<dbReference type="InterPro" id="IPR001763">
    <property type="entry name" value="Rhodanese-like_dom"/>
</dbReference>
<dbReference type="PANTHER" id="PTHR43629">
    <property type="entry name" value="PEPTIDYL-PROLYL CIS-TRANS ISOMERASE"/>
    <property type="match status" value="1"/>
</dbReference>
<comment type="caution">
    <text evidence="2">The sequence shown here is derived from an EMBL/GenBank/DDBJ whole genome shotgun (WGS) entry which is preliminary data.</text>
</comment>
<gene>
    <name evidence="2" type="ORF">VB738_00280</name>
</gene>
<protein>
    <submittedName>
        <fullName evidence="2">Rhodanese-like domain-containing protein</fullName>
    </submittedName>
</protein>
<dbReference type="Proteomes" id="UP001304461">
    <property type="component" value="Unassembled WGS sequence"/>
</dbReference>
<dbReference type="SUPFAM" id="SSF52821">
    <property type="entry name" value="Rhodanese/Cell cycle control phosphatase"/>
    <property type="match status" value="1"/>
</dbReference>
<reference evidence="2 3" key="1">
    <citation type="submission" date="2023-12" db="EMBL/GenBank/DDBJ databases">
        <title>Baltic Sea Cyanobacteria.</title>
        <authorList>
            <person name="Delbaje E."/>
            <person name="Fewer D.P."/>
            <person name="Shishido T.K."/>
        </authorList>
    </citation>
    <scope>NUCLEOTIDE SEQUENCE [LARGE SCALE GENOMIC DNA]</scope>
    <source>
        <strain evidence="2 3">UHCC 0139</strain>
    </source>
</reference>
<dbReference type="InterPro" id="IPR036873">
    <property type="entry name" value="Rhodanese-like_dom_sf"/>
</dbReference>
<dbReference type="Gene3D" id="3.40.250.10">
    <property type="entry name" value="Rhodanese-like domain"/>
    <property type="match status" value="1"/>
</dbReference>
<proteinExistence type="predicted"/>
<dbReference type="EMBL" id="JAYGHX010000001">
    <property type="protein sequence ID" value="MEA5389682.1"/>
    <property type="molecule type" value="Genomic_DNA"/>
</dbReference>
<dbReference type="Pfam" id="PF00581">
    <property type="entry name" value="Rhodanese"/>
    <property type="match status" value="1"/>
</dbReference>
<organism evidence="2 3">
    <name type="scientific">Cyanobium gracile UHCC 0139</name>
    <dbReference type="NCBI Taxonomy" id="3110308"/>
    <lineage>
        <taxon>Bacteria</taxon>
        <taxon>Bacillati</taxon>
        <taxon>Cyanobacteriota</taxon>
        <taxon>Cyanophyceae</taxon>
        <taxon>Synechococcales</taxon>
        <taxon>Prochlorococcaceae</taxon>
        <taxon>Cyanobium</taxon>
    </lineage>
</organism>
<dbReference type="PANTHER" id="PTHR43629:SF2">
    <property type="entry name" value="RHODANESE-LIKE_PPIC DOMAIN-CONTAINING PROTEIN 12, CHLOROPLASTIC"/>
    <property type="match status" value="1"/>
</dbReference>
<feature type="domain" description="Rhodanese" evidence="1">
    <location>
        <begin position="24"/>
        <end position="118"/>
    </location>
</feature>
<keyword evidence="3" id="KW-1185">Reference proteome</keyword>
<dbReference type="InterPro" id="IPR052204">
    <property type="entry name" value="PpiC/parvulin_rotamase"/>
</dbReference>
<evidence type="ECO:0000259" key="1">
    <source>
        <dbReference type="PROSITE" id="PS50206"/>
    </source>
</evidence>
<dbReference type="SMART" id="SM00450">
    <property type="entry name" value="RHOD"/>
    <property type="match status" value="1"/>
</dbReference>
<accession>A0ABU5RPW1</accession>
<dbReference type="RefSeq" id="WP_323303828.1">
    <property type="nucleotide sequence ID" value="NZ_JAYGHX010000001.1"/>
</dbReference>
<evidence type="ECO:0000313" key="3">
    <source>
        <dbReference type="Proteomes" id="UP001304461"/>
    </source>
</evidence>
<evidence type="ECO:0000313" key="2">
    <source>
        <dbReference type="EMBL" id="MEA5389682.1"/>
    </source>
</evidence>
<name>A0ABU5RPW1_9CYAN</name>
<sequence length="120" mass="13810">MDEPTAPGTPRTLSAVELQRRLAEGEPLRIVDVREDRELEEAVLPHAVVHLPLSRSVEWIPDLETLLDRQQPVVVLCHAGIRSWHFACWLIQEQGYVEVWNLQGGIDAWSREVDPRVPRY</sequence>
<dbReference type="PROSITE" id="PS50206">
    <property type="entry name" value="RHODANESE_3"/>
    <property type="match status" value="1"/>
</dbReference>